<dbReference type="Gene3D" id="3.40.50.300">
    <property type="entry name" value="P-loop containing nucleotide triphosphate hydrolases"/>
    <property type="match status" value="1"/>
</dbReference>
<dbReference type="GeneID" id="42003571"/>
<dbReference type="GO" id="GO:0005525">
    <property type="term" value="F:GTP binding"/>
    <property type="evidence" value="ECO:0007669"/>
    <property type="project" value="UniProtKB-KW"/>
</dbReference>
<dbReference type="InterPro" id="IPR030378">
    <property type="entry name" value="G_CP_dom"/>
</dbReference>
<proteinExistence type="predicted"/>
<comment type="caution">
    <text evidence="4">The sequence shown here is derived from an EMBL/GenBank/DDBJ whole genome shotgun (WGS) entry which is preliminary data.</text>
</comment>
<dbReference type="OrthoDB" id="269151at2759"/>
<accession>A0A507C798</accession>
<keyword evidence="5" id="KW-1185">Reference proteome</keyword>
<dbReference type="CDD" id="cd01856">
    <property type="entry name" value="YlqF"/>
    <property type="match status" value="1"/>
</dbReference>
<organism evidence="4 5">
    <name type="scientific">Synchytrium microbalum</name>
    <dbReference type="NCBI Taxonomy" id="1806994"/>
    <lineage>
        <taxon>Eukaryota</taxon>
        <taxon>Fungi</taxon>
        <taxon>Fungi incertae sedis</taxon>
        <taxon>Chytridiomycota</taxon>
        <taxon>Chytridiomycota incertae sedis</taxon>
        <taxon>Chytridiomycetes</taxon>
        <taxon>Synchytriales</taxon>
        <taxon>Synchytriaceae</taxon>
        <taxon>Synchytrium</taxon>
    </lineage>
</organism>
<dbReference type="InterPro" id="IPR027417">
    <property type="entry name" value="P-loop_NTPase"/>
</dbReference>
<protein>
    <recommendedName>
        <fullName evidence="3">CP-type G domain-containing protein</fullName>
    </recommendedName>
</protein>
<dbReference type="GO" id="GO:0032543">
    <property type="term" value="P:mitochondrial translation"/>
    <property type="evidence" value="ECO:0007669"/>
    <property type="project" value="TreeGrafter"/>
</dbReference>
<dbReference type="Pfam" id="PF01926">
    <property type="entry name" value="MMR_HSR1"/>
    <property type="match status" value="1"/>
</dbReference>
<dbReference type="Proteomes" id="UP000319731">
    <property type="component" value="Unassembled WGS sequence"/>
</dbReference>
<evidence type="ECO:0000256" key="2">
    <source>
        <dbReference type="ARBA" id="ARBA00023134"/>
    </source>
</evidence>
<dbReference type="EMBL" id="QEAO01000009">
    <property type="protein sequence ID" value="TPX35208.1"/>
    <property type="molecule type" value="Genomic_DNA"/>
</dbReference>
<evidence type="ECO:0000313" key="5">
    <source>
        <dbReference type="Proteomes" id="UP000319731"/>
    </source>
</evidence>
<dbReference type="InterPro" id="IPR006073">
    <property type="entry name" value="GTP-bd"/>
</dbReference>
<dbReference type="GO" id="GO:0005739">
    <property type="term" value="C:mitochondrion"/>
    <property type="evidence" value="ECO:0007669"/>
    <property type="project" value="TreeGrafter"/>
</dbReference>
<keyword evidence="2" id="KW-0342">GTP-binding</keyword>
<name>A0A507C798_9FUNG</name>
<evidence type="ECO:0000256" key="1">
    <source>
        <dbReference type="ARBA" id="ARBA00022741"/>
    </source>
</evidence>
<keyword evidence="1" id="KW-0547">Nucleotide-binding</keyword>
<reference evidence="4 5" key="1">
    <citation type="journal article" date="2019" name="Sci. Rep.">
        <title>Comparative genomics of chytrid fungi reveal insights into the obligate biotrophic and pathogenic lifestyle of Synchytrium endobioticum.</title>
        <authorList>
            <person name="van de Vossenberg B.T.L.H."/>
            <person name="Warris S."/>
            <person name="Nguyen H.D.T."/>
            <person name="van Gent-Pelzer M.P.E."/>
            <person name="Joly D.L."/>
            <person name="van de Geest H.C."/>
            <person name="Bonants P.J.M."/>
            <person name="Smith D.S."/>
            <person name="Levesque C.A."/>
            <person name="van der Lee T.A.J."/>
        </authorList>
    </citation>
    <scope>NUCLEOTIDE SEQUENCE [LARGE SCALE GENOMIC DNA]</scope>
    <source>
        <strain evidence="4 5">JEL517</strain>
    </source>
</reference>
<dbReference type="GO" id="GO:0003924">
    <property type="term" value="F:GTPase activity"/>
    <property type="evidence" value="ECO:0007669"/>
    <property type="project" value="TreeGrafter"/>
</dbReference>
<dbReference type="PROSITE" id="PS51721">
    <property type="entry name" value="G_CP"/>
    <property type="match status" value="1"/>
</dbReference>
<gene>
    <name evidence="4" type="ORF">SmJEL517_g02346</name>
</gene>
<dbReference type="AlphaFoldDB" id="A0A507C798"/>
<dbReference type="PANTHER" id="PTHR45782">
    <property type="entry name" value="MITOCHONDRIAL RIBOSOME-ASSOCIATED GTPASE 1"/>
    <property type="match status" value="1"/>
</dbReference>
<dbReference type="STRING" id="1806994.A0A507C798"/>
<dbReference type="Gene3D" id="1.10.1580.10">
    <property type="match status" value="1"/>
</dbReference>
<dbReference type="SUPFAM" id="SSF52540">
    <property type="entry name" value="P-loop containing nucleoside triphosphate hydrolases"/>
    <property type="match status" value="1"/>
</dbReference>
<dbReference type="PANTHER" id="PTHR45782:SF4">
    <property type="entry name" value="MITOCHONDRIAL RIBOSOME-ASSOCIATED GTPASE 1"/>
    <property type="match status" value="1"/>
</dbReference>
<dbReference type="RefSeq" id="XP_031025735.1">
    <property type="nucleotide sequence ID" value="XM_031168274.1"/>
</dbReference>
<evidence type="ECO:0000259" key="3">
    <source>
        <dbReference type="PROSITE" id="PS51721"/>
    </source>
</evidence>
<sequence>MQAATQAATNTFRTTFSYSRKLVWFPGHQSKALRDLRHSLFNVDLVVEVRDARIPFSSANLRLDNVLKGVDRLIVFNKSDLASKNLQLSIQDSILKYTGCQSLFTNAFKYHGVSQILNYATEKAQRDPSKYPYLSMMIVGVPNVGKSSLINALRYIGLKRGDKVAPVAPHAGVTRAIQNKVKIHEDPNIYLIDTPGVIDPHIIDPIHGLKIALTGGTKDSTTVMIDVADYLLFRLNLSKTCKSIYPHEFSLPAPTDDLSTVLTAVAKKYNIRADTSPKGLAVPIEQVTEWDADRAALKFVTLYRKGYLGSMVLDDCTEEGVKEWFGKKDERVLKAKTLSDGVDATSGKRKKRVKKREGDDVLVATDSFSL</sequence>
<feature type="domain" description="CP-type G" evidence="3">
    <location>
        <begin position="33"/>
        <end position="200"/>
    </location>
</feature>
<dbReference type="InterPro" id="IPR023179">
    <property type="entry name" value="GTP-bd_ortho_bundle_sf"/>
</dbReference>
<evidence type="ECO:0000313" key="4">
    <source>
        <dbReference type="EMBL" id="TPX35208.1"/>
    </source>
</evidence>